<reference evidence="3" key="1">
    <citation type="submission" date="2017-04" db="EMBL/GenBank/DDBJ databases">
        <title>Function of individual gut microbiota members based on whole genome sequencing of pure cultures obtained from chicken caecum.</title>
        <authorList>
            <person name="Medvecky M."/>
            <person name="Cejkova D."/>
            <person name="Polansky O."/>
            <person name="Karasova D."/>
            <person name="Kubasova T."/>
            <person name="Cizek A."/>
            <person name="Rychlik I."/>
        </authorList>
    </citation>
    <scope>NUCLEOTIDE SEQUENCE [LARGE SCALE GENOMIC DNA]</scope>
    <source>
        <strain evidence="3">An180</strain>
    </source>
</reference>
<dbReference type="PANTHER" id="PTHR43501:SF1">
    <property type="entry name" value="CYTOSOL NON-SPECIFIC DIPEPTIDASE"/>
    <property type="match status" value="1"/>
</dbReference>
<dbReference type="GO" id="GO:0006508">
    <property type="term" value="P:proteolysis"/>
    <property type="evidence" value="ECO:0007669"/>
    <property type="project" value="InterPro"/>
</dbReference>
<dbReference type="PANTHER" id="PTHR43501">
    <property type="entry name" value="CYTOSOL NON-SPECIFIC DIPEPTIDASE"/>
    <property type="match status" value="1"/>
</dbReference>
<dbReference type="Pfam" id="PF01546">
    <property type="entry name" value="Peptidase_M20"/>
    <property type="match status" value="1"/>
</dbReference>
<proteinExistence type="predicted"/>
<evidence type="ECO:0000259" key="1">
    <source>
        <dbReference type="Pfam" id="PF07687"/>
    </source>
</evidence>
<name>A0A1Y4LCF7_9FIRM</name>
<dbReference type="PIRSF" id="PIRSF016599">
    <property type="entry name" value="Xaa-His_dipept"/>
    <property type="match status" value="1"/>
</dbReference>
<dbReference type="Gene3D" id="3.40.630.10">
    <property type="entry name" value="Zn peptidases"/>
    <property type="match status" value="2"/>
</dbReference>
<dbReference type="EMBL" id="NFKK01000001">
    <property type="protein sequence ID" value="OUP54397.1"/>
    <property type="molecule type" value="Genomic_DNA"/>
</dbReference>
<sequence>METIEQQVRELFCWLCQTPHPSGEEAALRERIADRLRGLGLHPWADTRGNLVCDLPGREGAPLTAVQAHIDMVCAVGSPDYVPSRDPIRPIVRDGFLCTAGESSLGADCGAGAAVMLWLAEHPAPQRPPLRLLFTVDEEVGLGGARDLDPACVDGVRYLINTDGFHWGRIVIGSAGGVREHFTRALTHSNAPELPNGRAYRLKISGLRGGHSGFDIGKTRANALILLGELLRETRMESPFALIDLSGGTAFNAIPYEATADILTIAPAQDAIEQIWDKIYARIQKNDPDARLEIQDIDIPSRVWSGDTASGLLTVLGGFADGVYARHPSGVVSDSSNLGHIYYKDGMVCLDAMLRCMDAQAEQALQLSHRTVCAMCGFAGQIVSRYPAWPAQDNGTLQTLAAQCYLDATGQEAEVTVQHVGLEPSHLLAKNEQMECICVGMELLDCHSPQERWKLDTIEPFVEMIQRLLSRLSTAPQP</sequence>
<evidence type="ECO:0000313" key="3">
    <source>
        <dbReference type="Proteomes" id="UP000195897"/>
    </source>
</evidence>
<protein>
    <recommendedName>
        <fullName evidence="1">Peptidase M20 dimerisation domain-containing protein</fullName>
    </recommendedName>
</protein>
<organism evidence="2 3">
    <name type="scientific">Butyricicoccus pullicaecorum</name>
    <dbReference type="NCBI Taxonomy" id="501571"/>
    <lineage>
        <taxon>Bacteria</taxon>
        <taxon>Bacillati</taxon>
        <taxon>Bacillota</taxon>
        <taxon>Clostridia</taxon>
        <taxon>Eubacteriales</taxon>
        <taxon>Butyricicoccaceae</taxon>
        <taxon>Butyricicoccus</taxon>
    </lineage>
</organism>
<dbReference type="SUPFAM" id="SSF53187">
    <property type="entry name" value="Zn-dependent exopeptidases"/>
    <property type="match status" value="1"/>
</dbReference>
<dbReference type="RefSeq" id="WP_087369779.1">
    <property type="nucleotide sequence ID" value="NZ_NFKK01000001.1"/>
</dbReference>
<accession>A0A1Y4LCF7</accession>
<evidence type="ECO:0000313" key="2">
    <source>
        <dbReference type="EMBL" id="OUP54397.1"/>
    </source>
</evidence>
<dbReference type="Proteomes" id="UP000195897">
    <property type="component" value="Unassembled WGS sequence"/>
</dbReference>
<dbReference type="InterPro" id="IPR011650">
    <property type="entry name" value="Peptidase_M20_dimer"/>
</dbReference>
<dbReference type="PRINTS" id="PR00934">
    <property type="entry name" value="XHISDIPTASE"/>
</dbReference>
<dbReference type="GO" id="GO:0005829">
    <property type="term" value="C:cytosol"/>
    <property type="evidence" value="ECO:0007669"/>
    <property type="project" value="TreeGrafter"/>
</dbReference>
<feature type="domain" description="Peptidase M20 dimerisation" evidence="1">
    <location>
        <begin position="205"/>
        <end position="289"/>
    </location>
</feature>
<comment type="caution">
    <text evidence="2">The sequence shown here is derived from an EMBL/GenBank/DDBJ whole genome shotgun (WGS) entry which is preliminary data.</text>
</comment>
<dbReference type="InterPro" id="IPR001160">
    <property type="entry name" value="Peptidase_M20C"/>
</dbReference>
<dbReference type="InterPro" id="IPR002933">
    <property type="entry name" value="Peptidase_M20"/>
</dbReference>
<dbReference type="GO" id="GO:0070573">
    <property type="term" value="F:metallodipeptidase activity"/>
    <property type="evidence" value="ECO:0007669"/>
    <property type="project" value="TreeGrafter"/>
</dbReference>
<gene>
    <name evidence="2" type="ORF">B5F17_00425</name>
</gene>
<dbReference type="Pfam" id="PF07687">
    <property type="entry name" value="M20_dimer"/>
    <property type="match status" value="1"/>
</dbReference>
<dbReference type="AlphaFoldDB" id="A0A1Y4LCF7"/>